<dbReference type="EMBL" id="CM001255">
    <property type="protein sequence ID" value="EHH17675.1"/>
    <property type="molecule type" value="Genomic_DNA"/>
</dbReference>
<evidence type="ECO:0000313" key="1">
    <source>
        <dbReference type="EMBL" id="EHH17675.1"/>
    </source>
</evidence>
<accession>F7HLQ6</accession>
<organism evidence="1">
    <name type="scientific">Macaca mulatta</name>
    <name type="common">Rhesus macaque</name>
    <dbReference type="NCBI Taxonomy" id="9544"/>
    <lineage>
        <taxon>Eukaryota</taxon>
        <taxon>Metazoa</taxon>
        <taxon>Chordata</taxon>
        <taxon>Craniata</taxon>
        <taxon>Vertebrata</taxon>
        <taxon>Euteleostomi</taxon>
        <taxon>Mammalia</taxon>
        <taxon>Eutheria</taxon>
        <taxon>Euarchontoglires</taxon>
        <taxon>Primates</taxon>
        <taxon>Haplorrhini</taxon>
        <taxon>Catarrhini</taxon>
        <taxon>Cercopithecidae</taxon>
        <taxon>Cercopithecinae</taxon>
        <taxon>Macaca</taxon>
    </lineage>
</organism>
<sequence length="49" mass="5619">MPYDQDSFSTLLGFLQASRKYSEFTLKCPICIYVPCQCFAVGFLKQSDQ</sequence>
<dbReference type="Proteomes" id="UP000013456">
    <property type="component" value="Chromosome 3"/>
</dbReference>
<reference evidence="1" key="1">
    <citation type="journal article" date="2011" name="Nat. Biotechnol.">
        <title>Genome sequencing and comparison of two nonhuman primate animal models, the cynomolgus and Chinese rhesus macaques.</title>
        <authorList>
            <person name="Yan G."/>
            <person name="Zhang G."/>
            <person name="Fang X."/>
            <person name="Zhang Y."/>
            <person name="Li C."/>
            <person name="Ling F."/>
            <person name="Cooper D.N."/>
            <person name="Li Q."/>
            <person name="Li Y."/>
            <person name="van Gool A.J."/>
            <person name="Du H."/>
            <person name="Chen J."/>
            <person name="Chen R."/>
            <person name="Zhang P."/>
            <person name="Huang Z."/>
            <person name="Thompson J.R."/>
            <person name="Meng Y."/>
            <person name="Bai Y."/>
            <person name="Wang J."/>
            <person name="Zhuo M."/>
            <person name="Wang T."/>
            <person name="Huang Y."/>
            <person name="Wei L."/>
            <person name="Li J."/>
            <person name="Wang Z."/>
            <person name="Hu H."/>
            <person name="Yang P."/>
            <person name="Le L."/>
            <person name="Stenson P.D."/>
            <person name="Li B."/>
            <person name="Liu X."/>
            <person name="Ball E.V."/>
            <person name="An N."/>
            <person name="Huang Q."/>
            <person name="Zhang Y."/>
            <person name="Fan W."/>
            <person name="Zhang X."/>
            <person name="Li Y."/>
            <person name="Wang W."/>
            <person name="Katze M.G."/>
            <person name="Su B."/>
            <person name="Nielsen R."/>
            <person name="Yang H."/>
            <person name="Wang J."/>
            <person name="Wang X."/>
            <person name="Wang J."/>
        </authorList>
    </citation>
    <scope>NUCLEOTIDE SEQUENCE [LARGE SCALE GENOMIC DNA]</scope>
    <source>
        <strain evidence="1">CR-5</strain>
    </source>
</reference>
<dbReference type="HOGENOM" id="CLU_3209966_0_0_1"/>
<name>F7HLQ6_MACMU</name>
<protein>
    <submittedName>
        <fullName evidence="1">Uncharacterized protein</fullName>
    </submittedName>
</protein>
<gene>
    <name evidence="1" type="ORF">EGK_14131</name>
</gene>
<proteinExistence type="predicted"/>
<dbReference type="AlphaFoldDB" id="F7HLQ6"/>